<feature type="region of interest" description="Disordered" evidence="1">
    <location>
        <begin position="59"/>
        <end position="79"/>
    </location>
</feature>
<organism evidence="2 3">
    <name type="scientific">Polarella glacialis</name>
    <name type="common">Dinoflagellate</name>
    <dbReference type="NCBI Taxonomy" id="89957"/>
    <lineage>
        <taxon>Eukaryota</taxon>
        <taxon>Sar</taxon>
        <taxon>Alveolata</taxon>
        <taxon>Dinophyceae</taxon>
        <taxon>Suessiales</taxon>
        <taxon>Suessiaceae</taxon>
        <taxon>Polarella</taxon>
    </lineage>
</organism>
<dbReference type="AlphaFoldDB" id="A0A813GEP9"/>
<proteinExistence type="predicted"/>
<comment type="caution">
    <text evidence="2">The sequence shown here is derived from an EMBL/GenBank/DDBJ whole genome shotgun (WGS) entry which is preliminary data.</text>
</comment>
<evidence type="ECO:0000256" key="1">
    <source>
        <dbReference type="SAM" id="MobiDB-lite"/>
    </source>
</evidence>
<evidence type="ECO:0000313" key="2">
    <source>
        <dbReference type="EMBL" id="CAE8625654.1"/>
    </source>
</evidence>
<dbReference type="EMBL" id="CAJNNV010028750">
    <property type="protein sequence ID" value="CAE8625654.1"/>
    <property type="molecule type" value="Genomic_DNA"/>
</dbReference>
<keyword evidence="3" id="KW-1185">Reference proteome</keyword>
<sequence>MAAKALLLPQTSTDLHNALCQKWSEESPPQAASPQVRTLPSIVIAAKASLLPQTCTMPSVRSGATAEESPRPIGTAPSNYTAIRFDGHKRKVTCTSLDNALCQKWSNR</sequence>
<gene>
    <name evidence="2" type="ORF">PGLA1383_LOCUS42637</name>
</gene>
<dbReference type="Proteomes" id="UP000654075">
    <property type="component" value="Unassembled WGS sequence"/>
</dbReference>
<name>A0A813GEP9_POLGL</name>
<accession>A0A813GEP9</accession>
<reference evidence="2" key="1">
    <citation type="submission" date="2021-02" db="EMBL/GenBank/DDBJ databases">
        <authorList>
            <person name="Dougan E. K."/>
            <person name="Rhodes N."/>
            <person name="Thang M."/>
            <person name="Chan C."/>
        </authorList>
    </citation>
    <scope>NUCLEOTIDE SEQUENCE</scope>
</reference>
<protein>
    <submittedName>
        <fullName evidence="2">Uncharacterized protein</fullName>
    </submittedName>
</protein>
<evidence type="ECO:0000313" key="3">
    <source>
        <dbReference type="Proteomes" id="UP000654075"/>
    </source>
</evidence>